<dbReference type="Pfam" id="PF00856">
    <property type="entry name" value="SET"/>
    <property type="match status" value="1"/>
</dbReference>
<evidence type="ECO:0000256" key="4">
    <source>
        <dbReference type="ARBA" id="ARBA00022603"/>
    </source>
</evidence>
<feature type="compositionally biased region" description="Basic and acidic residues" evidence="14">
    <location>
        <begin position="516"/>
        <end position="526"/>
    </location>
</feature>
<dbReference type="InterPro" id="IPR046341">
    <property type="entry name" value="SET_dom_sf"/>
</dbReference>
<gene>
    <name evidence="18" type="ORF">AYI68_g6035</name>
</gene>
<dbReference type="PROSITE" id="PS50280">
    <property type="entry name" value="SET"/>
    <property type="match status" value="1"/>
</dbReference>
<keyword evidence="7" id="KW-0156">Chromatin regulator</keyword>
<feature type="compositionally biased region" description="Low complexity" evidence="14">
    <location>
        <begin position="830"/>
        <end position="851"/>
    </location>
</feature>
<evidence type="ECO:0000256" key="12">
    <source>
        <dbReference type="ARBA" id="ARBA00049129"/>
    </source>
</evidence>
<dbReference type="CDD" id="cd10518">
    <property type="entry name" value="SET_SETD1-like"/>
    <property type="match status" value="1"/>
</dbReference>
<dbReference type="OrthoDB" id="308383at2759"/>
<dbReference type="PROSITE" id="PS50868">
    <property type="entry name" value="POST_SET"/>
    <property type="match status" value="1"/>
</dbReference>
<evidence type="ECO:0000259" key="17">
    <source>
        <dbReference type="PROSITE" id="PS50868"/>
    </source>
</evidence>
<evidence type="ECO:0000256" key="7">
    <source>
        <dbReference type="ARBA" id="ARBA00022853"/>
    </source>
</evidence>
<dbReference type="PROSITE" id="PS50102">
    <property type="entry name" value="RRM"/>
    <property type="match status" value="1"/>
</dbReference>
<keyword evidence="6" id="KW-0949">S-adenosyl-L-methionine</keyword>
<feature type="region of interest" description="Disordered" evidence="14">
    <location>
        <begin position="43"/>
        <end position="79"/>
    </location>
</feature>
<feature type="region of interest" description="Disordered" evidence="14">
    <location>
        <begin position="593"/>
        <end position="709"/>
    </location>
</feature>
<dbReference type="Pfam" id="PF11764">
    <property type="entry name" value="N-SET"/>
    <property type="match status" value="1"/>
</dbReference>
<dbReference type="Proteomes" id="UP000187455">
    <property type="component" value="Unassembled WGS sequence"/>
</dbReference>
<dbReference type="EMBL" id="LSSL01004014">
    <property type="protein sequence ID" value="OLY79884.1"/>
    <property type="molecule type" value="Genomic_DNA"/>
</dbReference>
<evidence type="ECO:0000256" key="10">
    <source>
        <dbReference type="ARBA" id="ARBA00047571"/>
    </source>
</evidence>
<evidence type="ECO:0000313" key="18">
    <source>
        <dbReference type="EMBL" id="OLY79884.1"/>
    </source>
</evidence>
<sequence>MPSNDIDYLSINSVNAFNSPKIVSRPTSLKFDPREKSMEIEMNSRSLSNISNDPRTPKSKNISSNTDPRKSSAYNNLRKSLPNPTVLLATRFKKDRHTVQSSPNFGIVISKLSPLVTSDQLHNYFEDFGYISKIRLARDPSTGMSLGIALVEFGTFNENDIPRVSAKNAFDSLDYLTTRFPGSVIQSNNYDLYTKLVQKSSSREIKELGSPRSENNFAQLPIKELPPSTPRQDNSLSIRFPENSLIVEKKLSKENRFALLINTDPQISKLSYNSLTKFIKSHNPAILFTKKNDLYVVFSSEKELNRFSTLLKYSDLKIDEYHFRKCNPEDYNVVNNFIDKENSIPAPIPDPLINSTPDISLNYREKTEKKIESEYLIPAPSDSTFRSLKDIHKLYSTPIKLAQSLKSEIKTPISESLVFQLCQSFITDVKKRILRGAIESKFDYIMKKNNLPISTEKVLETNGEKVKVISIDSDQSKMNSVLQSLPAFRKNYNKGEKKRAFKRSKFYESDNGNDDDGYKKDPKIDNLESGMIPYSPSSDGENRAGRFKRKRLQNHNISSDNSEISLNHYDQISDFDSPCGNKFNEVPFVSKPQETSQICNEPSSEGSLFHSTSDETSSAHSKNHSEFEDEFISPLRNSSISSSINTRSNKPKTYQKVSKHFNPKPSSEVHDENDSFSQRTSSSKMDRGDFDSKPIVQSGTESRCIDSESISDVAENSTFEDISIIDIENFDVIEDTNLPNSTGSARTQGYYKIPKSDKSSYLLPLLPYLHWSANFFTSPKTNISIFQNKENSGKNNLIAQTIEIENGLCSFTAYRNPLFHNTIESHSKASAADSSDYKLSSHNQSSSSSNSRSHRAANRNLRAQLIGYKPINNINSESSISLGTKKENHFSGIKSEQTSRVNSSSNITNALNFNSLESRKKSLYFAKSGIHDYGLFTREHIYPGEFVIEYIGEIIRPSLADLRERRYHTEIGLPLDCCYLFKIDNETVVDATLTGNIARFVNHSCDPNCIAKVIVADGSKRIGIYAKSDINIGDEITYDYKFSVEDSENKIPCLCNTEACRGFLN</sequence>
<keyword evidence="13" id="KW-0694">RNA-binding</keyword>
<comment type="caution">
    <text evidence="18">The sequence shown here is derived from an EMBL/GenBank/DDBJ whole genome shotgun (WGS) entry which is preliminary data.</text>
</comment>
<feature type="domain" description="Post-SET" evidence="17">
    <location>
        <begin position="1049"/>
        <end position="1065"/>
    </location>
</feature>
<dbReference type="InterPro" id="IPR012677">
    <property type="entry name" value="Nucleotide-bd_a/b_plait_sf"/>
</dbReference>
<evidence type="ECO:0000313" key="19">
    <source>
        <dbReference type="Proteomes" id="UP000187455"/>
    </source>
</evidence>
<comment type="catalytic activity">
    <reaction evidence="12">
        <text>N(6),N(6)-dimethyl-L-lysyl(4)-[histone H3] + S-adenosyl-L-methionine = N(6),N(6),N(6)-trimethyl-L-lysyl(4)-[histone H3] + S-adenosyl-L-homocysteine + H(+)</text>
        <dbReference type="Rhea" id="RHEA:60272"/>
        <dbReference type="Rhea" id="RHEA-COMP:15537"/>
        <dbReference type="Rhea" id="RHEA-COMP:15540"/>
        <dbReference type="ChEBI" id="CHEBI:15378"/>
        <dbReference type="ChEBI" id="CHEBI:57856"/>
        <dbReference type="ChEBI" id="CHEBI:59789"/>
        <dbReference type="ChEBI" id="CHEBI:61961"/>
        <dbReference type="ChEBI" id="CHEBI:61976"/>
    </reaction>
</comment>
<dbReference type="Gene3D" id="3.30.70.330">
    <property type="match status" value="1"/>
</dbReference>
<evidence type="ECO:0000256" key="13">
    <source>
        <dbReference type="PROSITE-ProRule" id="PRU00176"/>
    </source>
</evidence>
<dbReference type="Gene3D" id="2.170.270.10">
    <property type="entry name" value="SET domain"/>
    <property type="match status" value="1"/>
</dbReference>
<proteinExistence type="predicted"/>
<evidence type="ECO:0000256" key="2">
    <source>
        <dbReference type="ARBA" id="ARBA00012182"/>
    </source>
</evidence>
<dbReference type="GO" id="GO:0003723">
    <property type="term" value="F:RNA binding"/>
    <property type="evidence" value="ECO:0007669"/>
    <property type="project" value="UniProtKB-UniRule"/>
</dbReference>
<evidence type="ECO:0000256" key="6">
    <source>
        <dbReference type="ARBA" id="ARBA00022691"/>
    </source>
</evidence>
<accession>A0A1R0GSL4</accession>
<evidence type="ECO:0000256" key="11">
    <source>
        <dbReference type="ARBA" id="ARBA00047583"/>
    </source>
</evidence>
<dbReference type="GO" id="GO:0140999">
    <property type="term" value="F:histone H3K4 trimethyltransferase activity"/>
    <property type="evidence" value="ECO:0007669"/>
    <property type="project" value="UniProtKB-EC"/>
</dbReference>
<dbReference type="SMART" id="SM00508">
    <property type="entry name" value="PostSET"/>
    <property type="match status" value="1"/>
</dbReference>
<feature type="compositionally biased region" description="Polar residues" evidence="14">
    <location>
        <begin position="593"/>
        <end position="620"/>
    </location>
</feature>
<dbReference type="SMART" id="SM00360">
    <property type="entry name" value="RRM"/>
    <property type="match status" value="1"/>
</dbReference>
<evidence type="ECO:0000256" key="9">
    <source>
        <dbReference type="ARBA" id="ARBA00030093"/>
    </source>
</evidence>
<reference evidence="18 19" key="1">
    <citation type="journal article" date="2016" name="Mol. Biol. Evol.">
        <title>Genome-Wide Survey of Gut Fungi (Harpellales) Reveals the First Horizontally Transferred Ubiquitin Gene from a Mosquito Host.</title>
        <authorList>
            <person name="Wang Y."/>
            <person name="White M.M."/>
            <person name="Kvist S."/>
            <person name="Moncalvo J.M."/>
        </authorList>
    </citation>
    <scope>NUCLEOTIDE SEQUENCE [LARGE SCALE GENOMIC DNA]</scope>
    <source>
        <strain evidence="18 19">ALG-7-W6</strain>
    </source>
</reference>
<feature type="domain" description="RRM" evidence="15">
    <location>
        <begin position="105"/>
        <end position="153"/>
    </location>
</feature>
<dbReference type="Pfam" id="PF00076">
    <property type="entry name" value="RRM_1"/>
    <property type="match status" value="1"/>
</dbReference>
<feature type="region of interest" description="Disordered" evidence="14">
    <location>
        <begin position="503"/>
        <end position="543"/>
    </location>
</feature>
<dbReference type="SUPFAM" id="SSF54928">
    <property type="entry name" value="RNA-binding domain, RBD"/>
    <property type="match status" value="1"/>
</dbReference>
<feature type="region of interest" description="Disordered" evidence="14">
    <location>
        <begin position="830"/>
        <end position="856"/>
    </location>
</feature>
<name>A0A1R0GSL4_9FUNG</name>
<dbReference type="STRING" id="133383.A0A1R0GSL4"/>
<dbReference type="AlphaFoldDB" id="A0A1R0GSL4"/>
<evidence type="ECO:0000259" key="15">
    <source>
        <dbReference type="PROSITE" id="PS50102"/>
    </source>
</evidence>
<dbReference type="InterPro" id="IPR001214">
    <property type="entry name" value="SET_dom"/>
</dbReference>
<evidence type="ECO:0000259" key="16">
    <source>
        <dbReference type="PROSITE" id="PS50280"/>
    </source>
</evidence>
<evidence type="ECO:0000256" key="14">
    <source>
        <dbReference type="SAM" id="MobiDB-lite"/>
    </source>
</evidence>
<keyword evidence="8" id="KW-0539">Nucleus</keyword>
<dbReference type="InterPro" id="IPR003616">
    <property type="entry name" value="Post-SET_dom"/>
</dbReference>
<feature type="compositionally biased region" description="Polar residues" evidence="14">
    <location>
        <begin position="43"/>
        <end position="78"/>
    </location>
</feature>
<keyword evidence="5 18" id="KW-0808">Transferase</keyword>
<evidence type="ECO:0000256" key="5">
    <source>
        <dbReference type="ARBA" id="ARBA00022679"/>
    </source>
</evidence>
<dbReference type="InterPro" id="IPR000504">
    <property type="entry name" value="RRM_dom"/>
</dbReference>
<dbReference type="InterPro" id="IPR044570">
    <property type="entry name" value="Set1-like"/>
</dbReference>
<dbReference type="GO" id="GO:0048188">
    <property type="term" value="C:Set1C/COMPASS complex"/>
    <property type="evidence" value="ECO:0007669"/>
    <property type="project" value="TreeGrafter"/>
</dbReference>
<dbReference type="InterPro" id="IPR035979">
    <property type="entry name" value="RBD_domain_sf"/>
</dbReference>
<feature type="compositionally biased region" description="Low complexity" evidence="14">
    <location>
        <begin position="632"/>
        <end position="648"/>
    </location>
</feature>
<keyword evidence="19" id="KW-1185">Reference proteome</keyword>
<dbReference type="PANTHER" id="PTHR45814:SF2">
    <property type="entry name" value="HISTONE-LYSINE N-METHYLTRANSFERASE SETD1"/>
    <property type="match status" value="1"/>
</dbReference>
<organism evidence="18 19">
    <name type="scientific">Smittium mucronatum</name>
    <dbReference type="NCBI Taxonomy" id="133383"/>
    <lineage>
        <taxon>Eukaryota</taxon>
        <taxon>Fungi</taxon>
        <taxon>Fungi incertae sedis</taxon>
        <taxon>Zoopagomycota</taxon>
        <taxon>Kickxellomycotina</taxon>
        <taxon>Harpellomycetes</taxon>
        <taxon>Harpellales</taxon>
        <taxon>Legeriomycetaceae</taxon>
        <taxon>Smittium</taxon>
    </lineage>
</organism>
<comment type="subcellular location">
    <subcellularLocation>
        <location evidence="1">Nucleus</location>
    </subcellularLocation>
</comment>
<dbReference type="InterPro" id="IPR024657">
    <property type="entry name" value="COMPASS_Set1_N-SET"/>
</dbReference>
<evidence type="ECO:0000256" key="1">
    <source>
        <dbReference type="ARBA" id="ARBA00004123"/>
    </source>
</evidence>
<dbReference type="GO" id="GO:0032259">
    <property type="term" value="P:methylation"/>
    <property type="evidence" value="ECO:0007669"/>
    <property type="project" value="UniProtKB-KW"/>
</dbReference>
<feature type="domain" description="SET" evidence="16">
    <location>
        <begin position="921"/>
        <end position="1041"/>
    </location>
</feature>
<dbReference type="SMART" id="SM00317">
    <property type="entry name" value="SET"/>
    <property type="match status" value="1"/>
</dbReference>
<keyword evidence="4 18" id="KW-0489">Methyltransferase</keyword>
<evidence type="ECO:0000256" key="3">
    <source>
        <dbReference type="ARBA" id="ARBA00015839"/>
    </source>
</evidence>
<comment type="catalytic activity">
    <reaction evidence="10">
        <text>L-lysyl(4)-[histone H3] + 3 S-adenosyl-L-methionine = N(6),N(6),N(6)-trimethyl-L-lysyl(4)-[histone H3] + 3 S-adenosyl-L-homocysteine + 3 H(+)</text>
        <dbReference type="Rhea" id="RHEA:60260"/>
        <dbReference type="Rhea" id="RHEA-COMP:15537"/>
        <dbReference type="Rhea" id="RHEA-COMP:15547"/>
        <dbReference type="ChEBI" id="CHEBI:15378"/>
        <dbReference type="ChEBI" id="CHEBI:29969"/>
        <dbReference type="ChEBI" id="CHEBI:57856"/>
        <dbReference type="ChEBI" id="CHEBI:59789"/>
        <dbReference type="ChEBI" id="CHEBI:61961"/>
        <dbReference type="EC" id="2.1.1.354"/>
    </reaction>
</comment>
<evidence type="ECO:0000256" key="8">
    <source>
        <dbReference type="ARBA" id="ARBA00023242"/>
    </source>
</evidence>
<dbReference type="PANTHER" id="PTHR45814">
    <property type="entry name" value="HISTONE-LYSINE N-METHYLTRANSFERASE SETD1"/>
    <property type="match status" value="1"/>
</dbReference>
<dbReference type="EC" id="2.1.1.354" evidence="2"/>
<dbReference type="SUPFAM" id="SSF82199">
    <property type="entry name" value="SET domain"/>
    <property type="match status" value="1"/>
</dbReference>
<comment type="catalytic activity">
    <reaction evidence="11">
        <text>N(6)-methyl-L-lysyl(4)-[histone H3] + S-adenosyl-L-methionine = N(6),N(6)-dimethyl-L-lysyl(4)-[histone H3] + S-adenosyl-L-homocysteine + H(+)</text>
        <dbReference type="Rhea" id="RHEA:60268"/>
        <dbReference type="Rhea" id="RHEA-COMP:15540"/>
        <dbReference type="Rhea" id="RHEA-COMP:15543"/>
        <dbReference type="ChEBI" id="CHEBI:15378"/>
        <dbReference type="ChEBI" id="CHEBI:57856"/>
        <dbReference type="ChEBI" id="CHEBI:59789"/>
        <dbReference type="ChEBI" id="CHEBI:61929"/>
        <dbReference type="ChEBI" id="CHEBI:61976"/>
    </reaction>
</comment>
<protein>
    <recommendedName>
        <fullName evidence="3">Histone-lysine N-methyltransferase, H3 lysine-4 specific</fullName>
        <ecNumber evidence="2">2.1.1.354</ecNumber>
    </recommendedName>
    <alternativeName>
        <fullName evidence="9">SET domain-containing protein 1</fullName>
    </alternativeName>
</protein>